<feature type="compositionally biased region" description="Polar residues" evidence="1">
    <location>
        <begin position="862"/>
        <end position="874"/>
    </location>
</feature>
<feature type="compositionally biased region" description="Basic and acidic residues" evidence="1">
    <location>
        <begin position="775"/>
        <end position="785"/>
    </location>
</feature>
<evidence type="ECO:0000313" key="3">
    <source>
        <dbReference type="EMBL" id="PLW35793.1"/>
    </source>
</evidence>
<evidence type="ECO:0000313" key="4">
    <source>
        <dbReference type="Proteomes" id="UP000235392"/>
    </source>
</evidence>
<evidence type="ECO:0000256" key="2">
    <source>
        <dbReference type="SAM" id="SignalP"/>
    </source>
</evidence>
<name>A0A2N5UDF0_9BASI</name>
<feature type="region of interest" description="Disordered" evidence="1">
    <location>
        <begin position="171"/>
        <end position="196"/>
    </location>
</feature>
<dbReference type="AlphaFoldDB" id="A0A2N5UDF0"/>
<evidence type="ECO:0000256" key="1">
    <source>
        <dbReference type="SAM" id="MobiDB-lite"/>
    </source>
</evidence>
<feature type="region of interest" description="Disordered" evidence="1">
    <location>
        <begin position="775"/>
        <end position="799"/>
    </location>
</feature>
<organism evidence="3 4">
    <name type="scientific">Puccinia coronata f. sp. avenae</name>
    <dbReference type="NCBI Taxonomy" id="200324"/>
    <lineage>
        <taxon>Eukaryota</taxon>
        <taxon>Fungi</taxon>
        <taxon>Dikarya</taxon>
        <taxon>Basidiomycota</taxon>
        <taxon>Pucciniomycotina</taxon>
        <taxon>Pucciniomycetes</taxon>
        <taxon>Pucciniales</taxon>
        <taxon>Pucciniaceae</taxon>
        <taxon>Puccinia</taxon>
    </lineage>
</organism>
<feature type="compositionally biased region" description="Low complexity" evidence="1">
    <location>
        <begin position="348"/>
        <end position="366"/>
    </location>
</feature>
<feature type="region of interest" description="Disordered" evidence="1">
    <location>
        <begin position="308"/>
        <end position="509"/>
    </location>
</feature>
<feature type="compositionally biased region" description="Basic and acidic residues" evidence="1">
    <location>
        <begin position="675"/>
        <end position="691"/>
    </location>
</feature>
<feature type="compositionally biased region" description="Polar residues" evidence="1">
    <location>
        <begin position="786"/>
        <end position="799"/>
    </location>
</feature>
<feature type="compositionally biased region" description="Basic and acidic residues" evidence="1">
    <location>
        <begin position="566"/>
        <end position="581"/>
    </location>
</feature>
<feature type="compositionally biased region" description="Polar residues" evidence="1">
    <location>
        <begin position="329"/>
        <end position="341"/>
    </location>
</feature>
<feature type="compositionally biased region" description="Basic and acidic residues" evidence="1">
    <location>
        <begin position="252"/>
        <end position="274"/>
    </location>
</feature>
<comment type="caution">
    <text evidence="3">The sequence shown here is derived from an EMBL/GenBank/DDBJ whole genome shotgun (WGS) entry which is preliminary data.</text>
</comment>
<feature type="compositionally biased region" description="Low complexity" evidence="1">
    <location>
        <begin position="490"/>
        <end position="501"/>
    </location>
</feature>
<sequence length="1279" mass="142561">MVHLMQFAIRPALLYTLLGFVHQFDCMIPISREGIKADPAGNVAPQWQWHEVPAIPEAHASAGIVAPQWQWQEIPVIPAARSSADNVGYPRHMGHYPHYNDHSVLLTQHQSAGYYNLLHPMNAFNHLSPTSVPPASMFIPLGPPTSASPVAADAIKQTGSRVPGNVRHFVPPGQSKVFRDNPILEGHRSSTRGSFGPEIKRKMLDAAPFVPGRASLVKQDDIDKQGVESQVVPKDQEALIRQSSNQINEGGQTRDHVEEVAEPEVSRVHLETKSSPKVTKLKSFDYAMDPDHFRKLQDAIFSQYSNAKSKTPAVDHGLPQSVGSRGLNEAQQESLGPTIEQNSDPDKSSTSSISESSSLSESNIPSHKSPSIQNSNNEGRGVKDDQEITPDHRLDSGHTGFIDTSETPQPPEKEREALSPTYHIDFPSLASSSERNGAGRQGLGNPEALHDSDQTAPITRLHHPSEESDSQPNPKPTISFTPRRKGAQAKKSTSNTSSKTSGQLKKTSLQNLLDASAILDQRDEEAIEKTRILLEIAERKSVTPTTKTTVKSATRRVDQKLLTQKEVPKKGTDEQVKRLMVEDPSNSETESPKETPKSSAPISIEDSKEIKLTEEASQLEDKIVPQKSSTPLKSISIPSEATHNTEHTSEVATAPKEAVISSHLPQSRVSQHPRVTQEKSKTASLPPEEKQPSTTDSVSLPGVQTTGSGEVKLDGGYQAGTPPEFLDDQVRKTFEAKHHQPNLKKEIKTSGILKEISQTPEQILDIPHSPDQLEYHTGSKSDRIKSITTSPTPKLDTTSATLRTPFSEAKSIPVTISRPVEGSSDIKHTTISEQAPRRISKHIESLEDKPRRTKPPQDLELQESSSTISPSNRNRFPPYLVTGDDRHKINARAIISLESAFGSRYGGTNKRFLGELSSEKNGKDVFNSAAMRLLRRYLLVNNRQNYAALEFLTSQDYEKLLLAWKRDNSVYKRAESHVRDTIGIFEGTRRIVTLRRQILRFSIAKKWLGINEKGFAASTDGLSSTEFMCGVSVDPLLVREIPLSESLSKSKKKKWDDHAVYALFWGEAELERQLEMRAYLAQRTNPSNWWQDEVDEEIRVFGFDILTILKVGDSLQFGCNFLLGWGSGRMSIDSAFAQLIQVMTDTNRPLPWIESSERAWLYNFHHGMYKERIHDLSQLISKSGPEKNPLSARILSEQVSPAFVKDNQRRMGEVLIWIDEGRGWDELSELMKARKLVSRPFLAEGLSRRHAWEFLDILVTNAKFFWKRFQDAAGIEVVF</sequence>
<feature type="compositionally biased region" description="Polar residues" evidence="1">
    <location>
        <begin position="626"/>
        <end position="642"/>
    </location>
</feature>
<feature type="compositionally biased region" description="Polar residues" evidence="1">
    <location>
        <begin position="663"/>
        <end position="674"/>
    </location>
</feature>
<feature type="chain" id="PRO_5014762776" evidence="2">
    <location>
        <begin position="24"/>
        <end position="1279"/>
    </location>
</feature>
<gene>
    <name evidence="3" type="ORF">PCASD_15690</name>
</gene>
<feature type="compositionally biased region" description="Basic and acidic residues" evidence="1">
    <location>
        <begin position="841"/>
        <end position="850"/>
    </location>
</feature>
<proteinExistence type="predicted"/>
<feature type="compositionally biased region" description="Basic and acidic residues" evidence="1">
    <location>
        <begin position="605"/>
        <end position="624"/>
    </location>
</feature>
<feature type="compositionally biased region" description="Polar residues" evidence="1">
    <location>
        <begin position="470"/>
        <end position="480"/>
    </location>
</feature>
<dbReference type="Proteomes" id="UP000235392">
    <property type="component" value="Unassembled WGS sequence"/>
</dbReference>
<feature type="compositionally biased region" description="Polar residues" evidence="1">
    <location>
        <begin position="368"/>
        <end position="378"/>
    </location>
</feature>
<protein>
    <submittedName>
        <fullName evidence="3">Uncharacterized protein</fullName>
    </submittedName>
</protein>
<feature type="region of interest" description="Disordered" evidence="1">
    <location>
        <begin position="535"/>
        <end position="750"/>
    </location>
</feature>
<feature type="compositionally biased region" description="Basic and acidic residues" evidence="1">
    <location>
        <begin position="728"/>
        <end position="748"/>
    </location>
</feature>
<feature type="region of interest" description="Disordered" evidence="1">
    <location>
        <begin position="244"/>
        <end position="274"/>
    </location>
</feature>
<feature type="compositionally biased region" description="Basic and acidic residues" evidence="1">
    <location>
        <begin position="380"/>
        <end position="396"/>
    </location>
</feature>
<accession>A0A2N5UDF0</accession>
<feature type="compositionally biased region" description="Polar residues" evidence="1">
    <location>
        <begin position="692"/>
        <end position="708"/>
    </location>
</feature>
<feature type="region of interest" description="Disordered" evidence="1">
    <location>
        <begin position="820"/>
        <end position="881"/>
    </location>
</feature>
<feature type="compositionally biased region" description="Low complexity" evidence="1">
    <location>
        <begin position="542"/>
        <end position="552"/>
    </location>
</feature>
<feature type="signal peptide" evidence="2">
    <location>
        <begin position="1"/>
        <end position="23"/>
    </location>
</feature>
<keyword evidence="2" id="KW-0732">Signal</keyword>
<dbReference type="EMBL" id="PGCI01000171">
    <property type="protein sequence ID" value="PLW35793.1"/>
    <property type="molecule type" value="Genomic_DNA"/>
</dbReference>
<reference evidence="3 4" key="1">
    <citation type="submission" date="2017-11" db="EMBL/GenBank/DDBJ databases">
        <title>De novo assembly and phasing of dikaryotic genomes from two isolates of Puccinia coronata f. sp. avenae, the causal agent of oat crown rust.</title>
        <authorList>
            <person name="Miller M.E."/>
            <person name="Zhang Y."/>
            <person name="Omidvar V."/>
            <person name="Sperschneider J."/>
            <person name="Schwessinger B."/>
            <person name="Raley C."/>
            <person name="Palmer J.M."/>
            <person name="Garnica D."/>
            <person name="Upadhyaya N."/>
            <person name="Rathjen J."/>
            <person name="Taylor J.M."/>
            <person name="Park R.F."/>
            <person name="Dodds P.N."/>
            <person name="Hirsch C.D."/>
            <person name="Kianian S.F."/>
            <person name="Figueroa M."/>
        </authorList>
    </citation>
    <scope>NUCLEOTIDE SEQUENCE [LARGE SCALE GENOMIC DNA]</scope>
    <source>
        <strain evidence="3">12SD80</strain>
    </source>
</reference>